<reference evidence="1" key="1">
    <citation type="journal article" date="2022" name="Environ. Microbiol.">
        <title>Geoalkalibacter halelectricus SAP #1 sp. nov. possessing extracellular electron transfer and mineral#reducing capabilities from a haloalkaline environment.</title>
        <authorList>
            <person name="Yadav S."/>
            <person name="Singh R."/>
            <person name="Sundharam S.S."/>
            <person name="Chaudhary S."/>
            <person name="Krishnamurthi S."/>
            <person name="Patil S.A."/>
        </authorList>
    </citation>
    <scope>NUCLEOTIDE SEQUENCE</scope>
    <source>
        <strain evidence="1">SAP-1</strain>
    </source>
</reference>
<dbReference type="InterPro" id="IPR005358">
    <property type="entry name" value="Puta_zinc/iron-chelating_dom"/>
</dbReference>
<dbReference type="EMBL" id="CP092109">
    <property type="protein sequence ID" value="UWZ81226.1"/>
    <property type="molecule type" value="Genomic_DNA"/>
</dbReference>
<gene>
    <name evidence="1" type="ORF">L9S41_07510</name>
</gene>
<keyword evidence="2" id="KW-1185">Reference proteome</keyword>
<sequence length="239" mass="26463">MPNGWQHLQKLVEDCHTLLDEQCARQLHTLSEQRVPIHCRSGCDNCCNLAVNATLPEALRIFPSLGAEQLERISQHGEGLVEIARAAVDFKDYLRRRRSDLGDCPLLEADGQCGVYSLRPLACRALFSTRDSAWCAADFSVLHPAEKEAFLSSLDPRLVAFPTHYLAAPQELGRRLEDRIAETMAARWGFSVSGSLAFLLFLEQRCALSGLMEQGLAATTAALERAGYHLPVLIHAQPI</sequence>
<dbReference type="Pfam" id="PF03692">
    <property type="entry name" value="CxxCxxCC"/>
    <property type="match status" value="1"/>
</dbReference>
<organism evidence="1 2">
    <name type="scientific">Geoalkalibacter halelectricus</name>
    <dbReference type="NCBI Taxonomy" id="2847045"/>
    <lineage>
        <taxon>Bacteria</taxon>
        <taxon>Pseudomonadati</taxon>
        <taxon>Thermodesulfobacteriota</taxon>
        <taxon>Desulfuromonadia</taxon>
        <taxon>Desulfuromonadales</taxon>
        <taxon>Geoalkalibacteraceae</taxon>
        <taxon>Geoalkalibacter</taxon>
    </lineage>
</organism>
<dbReference type="Proteomes" id="UP001060414">
    <property type="component" value="Chromosome"/>
</dbReference>
<evidence type="ECO:0000313" key="1">
    <source>
        <dbReference type="EMBL" id="UWZ81226.1"/>
    </source>
</evidence>
<proteinExistence type="predicted"/>
<protein>
    <submittedName>
        <fullName evidence="1">YkgJ family cysteine cluster protein</fullName>
    </submittedName>
</protein>
<dbReference type="RefSeq" id="WP_260749599.1">
    <property type="nucleotide sequence ID" value="NZ_CP092109.1"/>
</dbReference>
<accession>A0ABY5ZQ51</accession>
<evidence type="ECO:0000313" key="2">
    <source>
        <dbReference type="Proteomes" id="UP001060414"/>
    </source>
</evidence>
<name>A0ABY5ZQ51_9BACT</name>